<reference evidence="1" key="1">
    <citation type="submission" date="2019-08" db="EMBL/GenBank/DDBJ databases">
        <authorList>
            <person name="Kucharzyk K."/>
            <person name="Murdoch R.W."/>
            <person name="Higgins S."/>
            <person name="Loffler F."/>
        </authorList>
    </citation>
    <scope>NUCLEOTIDE SEQUENCE</scope>
</reference>
<gene>
    <name evidence="1" type="ORF">SDC9_108671</name>
</gene>
<dbReference type="AlphaFoldDB" id="A0A645B9V5"/>
<evidence type="ECO:0000313" key="1">
    <source>
        <dbReference type="EMBL" id="MPM61808.1"/>
    </source>
</evidence>
<name>A0A645B9V5_9ZZZZ</name>
<sequence length="80" mass="8195">MGSRVEAEAVGIDLRGREAGGHLPVLRGGAAEQLQRMGAVLLTMHAQAQAGAVEETTPAIQPGRAHRSVIGANLIADNAC</sequence>
<protein>
    <submittedName>
        <fullName evidence="1">Uncharacterized protein</fullName>
    </submittedName>
</protein>
<dbReference type="EMBL" id="VSSQ01018533">
    <property type="protein sequence ID" value="MPM61808.1"/>
    <property type="molecule type" value="Genomic_DNA"/>
</dbReference>
<organism evidence="1">
    <name type="scientific">bioreactor metagenome</name>
    <dbReference type="NCBI Taxonomy" id="1076179"/>
    <lineage>
        <taxon>unclassified sequences</taxon>
        <taxon>metagenomes</taxon>
        <taxon>ecological metagenomes</taxon>
    </lineage>
</organism>
<proteinExistence type="predicted"/>
<comment type="caution">
    <text evidence="1">The sequence shown here is derived from an EMBL/GenBank/DDBJ whole genome shotgun (WGS) entry which is preliminary data.</text>
</comment>
<accession>A0A645B9V5</accession>